<dbReference type="GO" id="GO:0008360">
    <property type="term" value="P:regulation of cell shape"/>
    <property type="evidence" value="ECO:0007669"/>
    <property type="project" value="InterPro"/>
</dbReference>
<reference evidence="3" key="1">
    <citation type="submission" date="2018-05" db="EMBL/GenBank/DDBJ databases">
        <authorList>
            <person name="Lanie J.A."/>
            <person name="Ng W.-L."/>
            <person name="Kazmierczak K.M."/>
            <person name="Andrzejewski T.M."/>
            <person name="Davidsen T.M."/>
            <person name="Wayne K.J."/>
            <person name="Tettelin H."/>
            <person name="Glass J.I."/>
            <person name="Rusch D."/>
            <person name="Podicherti R."/>
            <person name="Tsui H.-C.T."/>
            <person name="Winkler M.E."/>
        </authorList>
    </citation>
    <scope>NUCLEOTIDE SEQUENCE</scope>
</reference>
<dbReference type="AlphaFoldDB" id="A0A382I480"/>
<feature type="transmembrane region" description="Helical" evidence="1">
    <location>
        <begin position="18"/>
        <end position="35"/>
    </location>
</feature>
<sequence length="195" mass="21677">MALTTTKREPDSHRGTTAGLRFTLICVVSLVLMVLDHQNQHLVKIREVLSVVVYPAQALINAPFALGRWAEETFSFRTGLINENRKLRQQALMQSTRLQRMVSLEAENVRLRALLDSTAKVADRVLVAEIVSVDMNPFRHTILINKGSRDGVYVGQALIDAEGIVGQITRDQPFAAEAILVTDADHVLPVEIARN</sequence>
<dbReference type="InterPro" id="IPR042177">
    <property type="entry name" value="Cell/Rod_1"/>
</dbReference>
<dbReference type="GO" id="GO:0005886">
    <property type="term" value="C:plasma membrane"/>
    <property type="evidence" value="ECO:0007669"/>
    <property type="project" value="TreeGrafter"/>
</dbReference>
<dbReference type="EMBL" id="UINC01065103">
    <property type="protein sequence ID" value="SVB94406.1"/>
    <property type="molecule type" value="Genomic_DNA"/>
</dbReference>
<dbReference type="PANTHER" id="PTHR34138:SF1">
    <property type="entry name" value="CELL SHAPE-DETERMINING PROTEIN MREC"/>
    <property type="match status" value="1"/>
</dbReference>
<gene>
    <name evidence="3" type="ORF">METZ01_LOCUS247260</name>
</gene>
<evidence type="ECO:0000256" key="1">
    <source>
        <dbReference type="SAM" id="Phobius"/>
    </source>
</evidence>
<feature type="domain" description="Rod shape-determining protein MreC beta-barrel core" evidence="2">
    <location>
        <begin position="130"/>
        <end position="195"/>
    </location>
</feature>
<feature type="non-terminal residue" evidence="3">
    <location>
        <position position="195"/>
    </location>
</feature>
<dbReference type="InterPro" id="IPR055342">
    <property type="entry name" value="MreC_beta-barrel_core"/>
</dbReference>
<dbReference type="InterPro" id="IPR007221">
    <property type="entry name" value="MreC"/>
</dbReference>
<evidence type="ECO:0000259" key="2">
    <source>
        <dbReference type="Pfam" id="PF04085"/>
    </source>
</evidence>
<accession>A0A382I480</accession>
<keyword evidence="1" id="KW-0812">Transmembrane</keyword>
<dbReference type="NCBIfam" id="TIGR00219">
    <property type="entry name" value="mreC"/>
    <property type="match status" value="1"/>
</dbReference>
<dbReference type="PANTHER" id="PTHR34138">
    <property type="entry name" value="CELL SHAPE-DETERMINING PROTEIN MREC"/>
    <property type="match status" value="1"/>
</dbReference>
<evidence type="ECO:0000313" key="3">
    <source>
        <dbReference type="EMBL" id="SVB94406.1"/>
    </source>
</evidence>
<dbReference type="Gene3D" id="2.40.10.340">
    <property type="entry name" value="Rod shape-determining protein MreC, domain 1"/>
    <property type="match status" value="1"/>
</dbReference>
<name>A0A382I480_9ZZZZ</name>
<organism evidence="3">
    <name type="scientific">marine metagenome</name>
    <dbReference type="NCBI Taxonomy" id="408172"/>
    <lineage>
        <taxon>unclassified sequences</taxon>
        <taxon>metagenomes</taxon>
        <taxon>ecological metagenomes</taxon>
    </lineage>
</organism>
<protein>
    <recommendedName>
        <fullName evidence="2">Rod shape-determining protein MreC beta-barrel core domain-containing protein</fullName>
    </recommendedName>
</protein>
<keyword evidence="1" id="KW-0472">Membrane</keyword>
<dbReference type="Pfam" id="PF04085">
    <property type="entry name" value="MreC"/>
    <property type="match status" value="1"/>
</dbReference>
<proteinExistence type="predicted"/>
<keyword evidence="1" id="KW-1133">Transmembrane helix</keyword>